<accession>A0A0M4MV76</accession>
<organism evidence="1">
    <name type="scientific">Leptospira interrogans serovar Hardjo str. Norma</name>
    <dbReference type="NCBI Taxonomy" id="1279460"/>
    <lineage>
        <taxon>Bacteria</taxon>
        <taxon>Pseudomonadati</taxon>
        <taxon>Spirochaetota</taxon>
        <taxon>Spirochaetia</taxon>
        <taxon>Leptospirales</taxon>
        <taxon>Leptospiraceae</taxon>
        <taxon>Leptospira</taxon>
    </lineage>
</organism>
<gene>
    <name evidence="1" type="ORF">G436_2918</name>
</gene>
<dbReference type="AlphaFoldDB" id="A0A0M4MV76"/>
<reference evidence="1 2" key="1">
    <citation type="journal article" date="2015" name="Genome Announc.">
        <title>Whole-Genome Sequence of Leptospira interrogans Serovar Hardjo Subtype Hardjoprajitno Strain Norma, Isolated from Cattle in a Leptospirosis Outbreak in Brazil.</title>
        <authorList>
            <person name="Cosate M.R."/>
            <person name="Soares S.C."/>
            <person name="Mendes T.A."/>
            <person name="Raittz R.T."/>
            <person name="Moreira E.C."/>
            <person name="Leite R."/>
            <person name="Fernandes G.R."/>
            <person name="Haddad J.P."/>
            <person name="Ortega J.M."/>
        </authorList>
    </citation>
    <scope>NUCLEOTIDE SEQUENCE [LARGE SCALE GENOMIC DNA]</scope>
    <source>
        <strain evidence="1 2">Norma</strain>
    </source>
</reference>
<proteinExistence type="predicted"/>
<evidence type="ECO:0000313" key="2">
    <source>
        <dbReference type="Proteomes" id="UP000056502"/>
    </source>
</evidence>
<dbReference type="AntiFam" id="ANF00051">
    <property type="entry name" value="Translation of DNA tandem repeat"/>
</dbReference>
<evidence type="ECO:0000313" key="1">
    <source>
        <dbReference type="EMBL" id="ALE40083.1"/>
    </source>
</evidence>
<dbReference type="EMBL" id="CP012603">
    <property type="protein sequence ID" value="ALE40083.1"/>
    <property type="molecule type" value="Genomic_DNA"/>
</dbReference>
<dbReference type="PATRIC" id="fig|1279460.3.peg.2947"/>
<sequence length="53" mass="5939">MSLSYSSVGTTTKLRFVCKNNVGTTAQVTILRTNSKIVGTYTFRNFFLTLNSR</sequence>
<name>A0A0M4MV76_LEPIR</name>
<protein>
    <submittedName>
        <fullName evidence="1">Uncharacterized protein</fullName>
    </submittedName>
</protein>
<dbReference type="Proteomes" id="UP000056502">
    <property type="component" value="Chromosome I"/>
</dbReference>